<dbReference type="RefSeq" id="WP_155658525.1">
    <property type="nucleotide sequence ID" value="NZ_WOBO01000039.1"/>
</dbReference>
<protein>
    <recommendedName>
        <fullName evidence="4">PsbP C-terminal domain-containing protein</fullName>
    </recommendedName>
</protein>
<dbReference type="EMBL" id="WOBO01000039">
    <property type="protein sequence ID" value="MUK47544.1"/>
    <property type="molecule type" value="Genomic_DNA"/>
</dbReference>
<feature type="signal peptide" evidence="1">
    <location>
        <begin position="1"/>
        <end position="18"/>
    </location>
</feature>
<reference evidence="2 3" key="1">
    <citation type="submission" date="2019-11" db="EMBL/GenBank/DDBJ databases">
        <title>Using colonization assays and comparative genomics to discover symbiosis behaviors and factors in Vibrio fischeri.</title>
        <authorList>
            <person name="Bongrand C."/>
            <person name="Moriano-Gutierrez S."/>
            <person name="Arevalo P."/>
            <person name="Mcfall-Ngai M."/>
            <person name="Visick K."/>
            <person name="Polz M.F."/>
            <person name="Ruby E.G."/>
        </authorList>
    </citation>
    <scope>NUCLEOTIDE SEQUENCE [LARGE SCALE GENOMIC DNA]</scope>
    <source>
        <strain evidence="3">emors.3.2</strain>
    </source>
</reference>
<sequence length="173" mass="20141">MNKFIVILLSLMSFNSIAGIAERPSYTYPSIALDRYEWIVNGDNSLISIYLTDEAKKFISKDELERYTKLKMRNFVSAIKLINESDKYDYNYLDIKLELNKYNDQTRIYYGLISLQMYPSVSWSKGSPVPYQLTSAIAGSEAQLLTFIKQDIDLMIETFAEDYYHISDLTEKK</sequence>
<evidence type="ECO:0000313" key="3">
    <source>
        <dbReference type="Proteomes" id="UP000435323"/>
    </source>
</evidence>
<accession>A0A6N3Z6Y1</accession>
<feature type="chain" id="PRO_5026758576" description="PsbP C-terminal domain-containing protein" evidence="1">
    <location>
        <begin position="19"/>
        <end position="173"/>
    </location>
</feature>
<proteinExistence type="predicted"/>
<name>A0A6N3Z6Y1_ALIFS</name>
<dbReference type="AlphaFoldDB" id="A0A6N3Z6Y1"/>
<evidence type="ECO:0000256" key="1">
    <source>
        <dbReference type="SAM" id="SignalP"/>
    </source>
</evidence>
<organism evidence="2 3">
    <name type="scientific">Aliivibrio fischeri</name>
    <name type="common">Vibrio fischeri</name>
    <dbReference type="NCBI Taxonomy" id="668"/>
    <lineage>
        <taxon>Bacteria</taxon>
        <taxon>Pseudomonadati</taxon>
        <taxon>Pseudomonadota</taxon>
        <taxon>Gammaproteobacteria</taxon>
        <taxon>Vibrionales</taxon>
        <taxon>Vibrionaceae</taxon>
        <taxon>Aliivibrio</taxon>
    </lineage>
</organism>
<gene>
    <name evidence="2" type="ORF">GNP77_19560</name>
</gene>
<comment type="caution">
    <text evidence="2">The sequence shown here is derived from an EMBL/GenBank/DDBJ whole genome shotgun (WGS) entry which is preliminary data.</text>
</comment>
<evidence type="ECO:0000313" key="2">
    <source>
        <dbReference type="EMBL" id="MUK47544.1"/>
    </source>
</evidence>
<keyword evidence="1" id="KW-0732">Signal</keyword>
<evidence type="ECO:0008006" key="4">
    <source>
        <dbReference type="Google" id="ProtNLM"/>
    </source>
</evidence>
<dbReference type="Proteomes" id="UP000435323">
    <property type="component" value="Unassembled WGS sequence"/>
</dbReference>